<accession>A0A645HX76</accession>
<gene>
    <name evidence="1" type="ORF">SDC9_190651</name>
</gene>
<name>A0A645HX76_9ZZZZ</name>
<sequence>MTGRAVMLPISLSSVVSLVQAAFSAVLIPVRLQVGSALLNSSQVVRALAGAVLGSVLQMGADTLPVLLRVRSMTTRLPAWPGSKAGPVTLVLLLGFVTSSTKYPLPPAPRVPTRRVRQSGV</sequence>
<dbReference type="EMBL" id="VSSQ01101277">
    <property type="protein sequence ID" value="MPN43092.1"/>
    <property type="molecule type" value="Genomic_DNA"/>
</dbReference>
<reference evidence="1" key="1">
    <citation type="submission" date="2019-08" db="EMBL/GenBank/DDBJ databases">
        <authorList>
            <person name="Kucharzyk K."/>
            <person name="Murdoch R.W."/>
            <person name="Higgins S."/>
            <person name="Loffler F."/>
        </authorList>
    </citation>
    <scope>NUCLEOTIDE SEQUENCE</scope>
</reference>
<comment type="caution">
    <text evidence="1">The sequence shown here is derived from an EMBL/GenBank/DDBJ whole genome shotgun (WGS) entry which is preliminary data.</text>
</comment>
<proteinExistence type="predicted"/>
<dbReference type="AlphaFoldDB" id="A0A645HX76"/>
<organism evidence="1">
    <name type="scientific">bioreactor metagenome</name>
    <dbReference type="NCBI Taxonomy" id="1076179"/>
    <lineage>
        <taxon>unclassified sequences</taxon>
        <taxon>metagenomes</taxon>
        <taxon>ecological metagenomes</taxon>
    </lineage>
</organism>
<protein>
    <submittedName>
        <fullName evidence="1">Uncharacterized protein</fullName>
    </submittedName>
</protein>
<evidence type="ECO:0000313" key="1">
    <source>
        <dbReference type="EMBL" id="MPN43092.1"/>
    </source>
</evidence>